<feature type="region of interest" description="Disordered" evidence="2">
    <location>
        <begin position="1"/>
        <end position="20"/>
    </location>
</feature>
<dbReference type="CDD" id="cd04872">
    <property type="entry name" value="ACT_1ZPV"/>
    <property type="match status" value="1"/>
</dbReference>
<feature type="domain" description="ACT" evidence="3">
    <location>
        <begin position="27"/>
        <end position="101"/>
    </location>
</feature>
<dbReference type="InterPro" id="IPR050990">
    <property type="entry name" value="UPF0237/GcvR_regulator"/>
</dbReference>
<dbReference type="PANTHER" id="PTHR34875:SF6">
    <property type="entry name" value="UPF0237 PROTEIN MJ1558"/>
    <property type="match status" value="1"/>
</dbReference>
<protein>
    <recommendedName>
        <fullName evidence="1">UPF0237 protein HMPREF0091_10938</fullName>
    </recommendedName>
</protein>
<dbReference type="AlphaFoldDB" id="F1T638"/>
<dbReference type="InterPro" id="IPR022986">
    <property type="entry name" value="UPF0237_ACT"/>
</dbReference>
<evidence type="ECO:0000256" key="1">
    <source>
        <dbReference type="HAMAP-Rule" id="MF_01054"/>
    </source>
</evidence>
<proteinExistence type="inferred from homology"/>
<reference evidence="4 5" key="1">
    <citation type="submission" date="2011-02" db="EMBL/GenBank/DDBJ databases">
        <authorList>
            <person name="Muzny D."/>
            <person name="Qin X."/>
            <person name="Buhay C."/>
            <person name="Dugan-Rocha S."/>
            <person name="Ding Y."/>
            <person name="Chen G."/>
            <person name="Hawes A."/>
            <person name="Holder M."/>
            <person name="Jhangiani S."/>
            <person name="Johnson A."/>
            <person name="Khan Z."/>
            <person name="Li Z."/>
            <person name="Liu W."/>
            <person name="Liu X."/>
            <person name="Perez L."/>
            <person name="Shen H."/>
            <person name="Wang Q."/>
            <person name="Watt J."/>
            <person name="Xi L."/>
            <person name="Xin Y."/>
            <person name="Zhou J."/>
            <person name="Deng J."/>
            <person name="Jiang H."/>
            <person name="Liu Y."/>
            <person name="Qu J."/>
            <person name="Song X.-Z."/>
            <person name="Zhang L."/>
            <person name="Villasana D."/>
            <person name="Johnson A."/>
            <person name="Liu J."/>
            <person name="Liyanage D."/>
            <person name="Lorensuhewa L."/>
            <person name="Robinson T."/>
            <person name="Song A."/>
            <person name="Song B.-B."/>
            <person name="Dinh H."/>
            <person name="Thornton R."/>
            <person name="Coyle M."/>
            <person name="Francisco L."/>
            <person name="Jackson L."/>
            <person name="Javaid M."/>
            <person name="Korchina V."/>
            <person name="Kovar C."/>
            <person name="Mata R."/>
            <person name="Mathew T."/>
            <person name="Ngo R."/>
            <person name="Nguyen L."/>
            <person name="Nguyen N."/>
            <person name="Okwuonu G."/>
            <person name="Ongeri F."/>
            <person name="Pham C."/>
            <person name="Simmons D."/>
            <person name="Wilczek-Boney K."/>
            <person name="Hale W."/>
            <person name="Jakkamsetti A."/>
            <person name="Pham P."/>
            <person name="Ruth R."/>
            <person name="San Lucas F."/>
            <person name="Warren J."/>
            <person name="Zhang J."/>
            <person name="Zhao Z."/>
            <person name="Zhou C."/>
            <person name="Zhu D."/>
            <person name="Lee S."/>
            <person name="Bess C."/>
            <person name="Blankenburg K."/>
            <person name="Forbes L."/>
            <person name="Fu Q."/>
            <person name="Gubbala S."/>
            <person name="Hirani K."/>
            <person name="Jayaseelan J.C."/>
            <person name="Lara F."/>
            <person name="Munidasa M."/>
            <person name="Palculict T."/>
            <person name="Patil S."/>
            <person name="Pu L.-L."/>
            <person name="Saada N."/>
            <person name="Tang L."/>
            <person name="Weissenberger G."/>
            <person name="Zhu Y."/>
            <person name="Hemphill L."/>
            <person name="Shang Y."/>
            <person name="Youmans B."/>
            <person name="Ayvaz T."/>
            <person name="Ross M."/>
            <person name="Santibanez J."/>
            <person name="Aqrawi P."/>
            <person name="Gross S."/>
            <person name="Joshi V."/>
            <person name="Fowler G."/>
            <person name="Nazareth L."/>
            <person name="Reid J."/>
            <person name="Worley K."/>
            <person name="Petrosino J."/>
            <person name="Highlander S."/>
            <person name="Gibbs R."/>
        </authorList>
    </citation>
    <scope>NUCLEOTIDE SEQUENCE [LARGE SCALE GENOMIC DNA]</scope>
    <source>
        <strain evidence="4 5">DSM 15829</strain>
    </source>
</reference>
<name>F1T638_9ACTN</name>
<keyword evidence="5" id="KW-1185">Reference proteome</keyword>
<dbReference type="Pfam" id="PF13740">
    <property type="entry name" value="ACT_6"/>
    <property type="match status" value="1"/>
</dbReference>
<dbReference type="GeneID" id="93210577"/>
<comment type="caution">
    <text evidence="4">The sequence shown here is derived from an EMBL/GenBank/DDBJ whole genome shotgun (WGS) entry which is preliminary data.</text>
</comment>
<evidence type="ECO:0000256" key="2">
    <source>
        <dbReference type="SAM" id="MobiDB-lite"/>
    </source>
</evidence>
<dbReference type="HAMAP" id="MF_01054">
    <property type="entry name" value="UPF0237"/>
    <property type="match status" value="1"/>
</dbReference>
<dbReference type="RefSeq" id="WP_006303134.1">
    <property type="nucleotide sequence ID" value="NZ_ACGK02000002.1"/>
</dbReference>
<dbReference type="Gene3D" id="3.30.70.260">
    <property type="match status" value="1"/>
</dbReference>
<evidence type="ECO:0000313" key="4">
    <source>
        <dbReference type="EMBL" id="EGF22943.1"/>
    </source>
</evidence>
<comment type="similarity">
    <text evidence="1">Belongs to the UPF0237 family.</text>
</comment>
<sequence length="112" mass="12420">MDHNSSHTVSDAQTTLDRAQSTHNRAVVSVLGKNRCGIVAKVATILANNNADILDISQTIMSSIFTMTMVVDLSEVSVSFAEIQESLDKLGETLHVQITMQREDVFTYMYRL</sequence>
<evidence type="ECO:0000259" key="3">
    <source>
        <dbReference type="PROSITE" id="PS51671"/>
    </source>
</evidence>
<dbReference type="InterPro" id="IPR045865">
    <property type="entry name" value="ACT-like_dom_sf"/>
</dbReference>
<evidence type="ECO:0000313" key="5">
    <source>
        <dbReference type="Proteomes" id="UP000005947"/>
    </source>
</evidence>
<dbReference type="PROSITE" id="PS51671">
    <property type="entry name" value="ACT"/>
    <property type="match status" value="1"/>
</dbReference>
<dbReference type="SUPFAM" id="SSF55021">
    <property type="entry name" value="ACT-like"/>
    <property type="match status" value="1"/>
</dbReference>
<organism evidence="4 5">
    <name type="scientific">Fannyhessea vaginae DSM 15829</name>
    <dbReference type="NCBI Taxonomy" id="525256"/>
    <lineage>
        <taxon>Bacteria</taxon>
        <taxon>Bacillati</taxon>
        <taxon>Actinomycetota</taxon>
        <taxon>Coriobacteriia</taxon>
        <taxon>Coriobacteriales</taxon>
        <taxon>Atopobiaceae</taxon>
        <taxon>Fannyhessea</taxon>
    </lineage>
</organism>
<dbReference type="OrthoDB" id="9803078at2"/>
<dbReference type="NCBIfam" id="NF001220">
    <property type="entry name" value="PRK00194.1"/>
    <property type="match status" value="1"/>
</dbReference>
<dbReference type="eggNOG" id="COG3830">
    <property type="taxonomic scope" value="Bacteria"/>
</dbReference>
<dbReference type="Proteomes" id="UP000005947">
    <property type="component" value="Unassembled WGS sequence"/>
</dbReference>
<dbReference type="EMBL" id="ACGK02000002">
    <property type="protein sequence ID" value="EGF22943.1"/>
    <property type="molecule type" value="Genomic_DNA"/>
</dbReference>
<dbReference type="InterPro" id="IPR002912">
    <property type="entry name" value="ACT_dom"/>
</dbReference>
<dbReference type="PANTHER" id="PTHR34875">
    <property type="entry name" value="UPF0237 PROTEIN MJ1558"/>
    <property type="match status" value="1"/>
</dbReference>
<gene>
    <name evidence="4" type="ORF">HMPREF0091_10938</name>
</gene>
<accession>F1T638</accession>